<protein>
    <submittedName>
        <fullName evidence="1">Uncharacterized protein</fullName>
    </submittedName>
</protein>
<organism evidence="1 2">
    <name type="scientific">Fusarium oxysporum (strain Fo5176)</name>
    <name type="common">Fusarium vascular wilt</name>
    <dbReference type="NCBI Taxonomy" id="660025"/>
    <lineage>
        <taxon>Eukaryota</taxon>
        <taxon>Fungi</taxon>
        <taxon>Dikarya</taxon>
        <taxon>Ascomycota</taxon>
        <taxon>Pezizomycotina</taxon>
        <taxon>Sordariomycetes</taxon>
        <taxon>Hypocreomycetidae</taxon>
        <taxon>Hypocreales</taxon>
        <taxon>Nectriaceae</taxon>
        <taxon>Fusarium</taxon>
        <taxon>Fusarium oxysporum species complex</taxon>
    </lineage>
</organism>
<dbReference type="AlphaFoldDB" id="A0A0D2Y149"/>
<dbReference type="VEuPathDB" id="FungiDB:FOXG_09990"/>
<sequence>MRRCAIVINNGQSGHNYPVTVVNYYVTGPPTQINDIDIEEIPSLHSFLRRRKITSKDLPHVDKLQPIQQVNLAIFDCQVRLHGTTQNASIIGYITGQMEALKDLADRLERGQGVSRQQQAFINSIASGGGNGPYWAWFMELKCAVELVELTV</sequence>
<proteinExistence type="predicted"/>
<reference evidence="1" key="2">
    <citation type="submission" date="2025-08" db="UniProtKB">
        <authorList>
            <consortium name="EnsemblFungi"/>
        </authorList>
    </citation>
    <scope>IDENTIFICATION</scope>
    <source>
        <strain evidence="1">4287 / CBS 123668 / FGSC 9935 / NRRL 34936</strain>
    </source>
</reference>
<gene>
    <name evidence="1" type="primary">28951503</name>
</gene>
<name>A0A0D2Y149_FUSOF</name>
<reference evidence="2" key="1">
    <citation type="journal article" date="2012" name="Mol. Plant Microbe Interact.">
        <title>A highly conserved effector in Fusarium oxysporum is required for full virulence on Arabidopsis.</title>
        <authorList>
            <person name="Thatcher L.F."/>
            <person name="Gardiner D.M."/>
            <person name="Kazan K."/>
            <person name="Manners J."/>
        </authorList>
    </citation>
    <scope>NUCLEOTIDE SEQUENCE [LARGE SCALE GENOMIC DNA]</scope>
    <source>
        <strain evidence="2">Fo5176</strain>
    </source>
</reference>
<evidence type="ECO:0000313" key="2">
    <source>
        <dbReference type="Proteomes" id="UP000002489"/>
    </source>
</evidence>
<evidence type="ECO:0000313" key="1">
    <source>
        <dbReference type="EnsemblFungi" id="FOXG_09990P0"/>
    </source>
</evidence>
<dbReference type="EnsemblFungi" id="FOXG_09990T0">
    <property type="protein sequence ID" value="FOXG_09990P0"/>
    <property type="gene ID" value="FOXG_09990"/>
</dbReference>
<dbReference type="Proteomes" id="UP000002489">
    <property type="component" value="Unassembled WGS sequence"/>
</dbReference>
<accession>A0A0D2Y149</accession>